<organism evidence="2 3">
    <name type="scientific">Trinickia caryophylli</name>
    <name type="common">Paraburkholderia caryophylli</name>
    <dbReference type="NCBI Taxonomy" id="28094"/>
    <lineage>
        <taxon>Bacteria</taxon>
        <taxon>Pseudomonadati</taxon>
        <taxon>Pseudomonadota</taxon>
        <taxon>Betaproteobacteria</taxon>
        <taxon>Burkholderiales</taxon>
        <taxon>Burkholderiaceae</taxon>
        <taxon>Trinickia</taxon>
    </lineage>
</organism>
<feature type="chain" id="PRO_5012959603" evidence="1">
    <location>
        <begin position="27"/>
        <end position="183"/>
    </location>
</feature>
<keyword evidence="1" id="KW-0732">Signal</keyword>
<sequence>MSVCRRSFIVLACAVAAASLPAAAYAAPPITVTSKTPADGPIKYTVKVASKTFGNVQETRTIRSGQTDDFNWKTVPPGGAVAVGTQCPNYSALTLDANGAAMRSLSIRLAPIVASDGTAAVQMSVQASAPQAKPAAAKPGAKSAQCPSVTVVSQVVRFSMPTNGASKTVSLKDGTKVTVSAQR</sequence>
<evidence type="ECO:0000256" key="1">
    <source>
        <dbReference type="SAM" id="SignalP"/>
    </source>
</evidence>
<reference evidence="3" key="1">
    <citation type="submission" date="2017-04" db="EMBL/GenBank/DDBJ databases">
        <authorList>
            <person name="Varghese N."/>
            <person name="Submissions S."/>
        </authorList>
    </citation>
    <scope>NUCLEOTIDE SEQUENCE [LARGE SCALE GENOMIC DNA]</scope>
    <source>
        <strain evidence="3">Ballard 720</strain>
    </source>
</reference>
<gene>
    <name evidence="2" type="ORF">SAMN06295900_112151</name>
</gene>
<dbReference type="OrthoDB" id="9001316at2"/>
<name>A0A1X7FXU6_TRICW</name>
<dbReference type="AlphaFoldDB" id="A0A1X7FXU6"/>
<evidence type="ECO:0000313" key="2">
    <source>
        <dbReference type="EMBL" id="SMF60680.1"/>
    </source>
</evidence>
<protein>
    <submittedName>
        <fullName evidence="2">Uncharacterized protein</fullName>
    </submittedName>
</protein>
<dbReference type="EMBL" id="FXAH01000012">
    <property type="protein sequence ID" value="SMF60680.1"/>
    <property type="molecule type" value="Genomic_DNA"/>
</dbReference>
<evidence type="ECO:0000313" key="3">
    <source>
        <dbReference type="Proteomes" id="UP000192911"/>
    </source>
</evidence>
<dbReference type="InterPro" id="IPR046055">
    <property type="entry name" value="DUF6013"/>
</dbReference>
<proteinExistence type="predicted"/>
<dbReference type="PROSITE" id="PS51318">
    <property type="entry name" value="TAT"/>
    <property type="match status" value="1"/>
</dbReference>
<feature type="signal peptide" evidence="1">
    <location>
        <begin position="1"/>
        <end position="26"/>
    </location>
</feature>
<dbReference type="GeneID" id="95548150"/>
<dbReference type="Pfam" id="PF19476">
    <property type="entry name" value="DUF6013"/>
    <property type="match status" value="1"/>
</dbReference>
<keyword evidence="3" id="KW-1185">Reference proteome</keyword>
<dbReference type="RefSeq" id="WP_085229226.1">
    <property type="nucleotide sequence ID" value="NZ_BSQD01000012.1"/>
</dbReference>
<accession>A0A1X7FXU6</accession>
<dbReference type="Proteomes" id="UP000192911">
    <property type="component" value="Unassembled WGS sequence"/>
</dbReference>
<dbReference type="InterPro" id="IPR006311">
    <property type="entry name" value="TAT_signal"/>
</dbReference>